<dbReference type="PANTHER" id="PTHR48020">
    <property type="entry name" value="PROTON MYO-INOSITOL COTRANSPORTER"/>
    <property type="match status" value="1"/>
</dbReference>
<organism evidence="6 7">
    <name type="scientific">Aspergillus terreus</name>
    <dbReference type="NCBI Taxonomy" id="33178"/>
    <lineage>
        <taxon>Eukaryota</taxon>
        <taxon>Fungi</taxon>
        <taxon>Dikarya</taxon>
        <taxon>Ascomycota</taxon>
        <taxon>Pezizomycotina</taxon>
        <taxon>Eurotiomycetes</taxon>
        <taxon>Eurotiomycetidae</taxon>
        <taxon>Eurotiales</taxon>
        <taxon>Aspergillaceae</taxon>
        <taxon>Aspergillus</taxon>
        <taxon>Aspergillus subgen. Circumdati</taxon>
    </lineage>
</organism>
<keyword evidence="7" id="KW-1185">Reference proteome</keyword>
<keyword evidence="5" id="KW-0472">Membrane</keyword>
<proteinExistence type="predicted"/>
<dbReference type="EMBL" id="BLJY01000001">
    <property type="protein sequence ID" value="GFF12186.1"/>
    <property type="molecule type" value="Genomic_DNA"/>
</dbReference>
<comment type="caution">
    <text evidence="6">The sequence shown here is derived from an EMBL/GenBank/DDBJ whole genome shotgun (WGS) entry which is preliminary data.</text>
</comment>
<evidence type="ECO:0000313" key="7">
    <source>
        <dbReference type="Proteomes" id="UP000452235"/>
    </source>
</evidence>
<dbReference type="VEuPathDB" id="FungiDB:ATEG_01206"/>
<accession>A0A5M3YPV1</accession>
<dbReference type="Proteomes" id="UP000452235">
    <property type="component" value="Unassembled WGS sequence"/>
</dbReference>
<evidence type="ECO:0000256" key="2">
    <source>
        <dbReference type="ARBA" id="ARBA00022448"/>
    </source>
</evidence>
<evidence type="ECO:0000256" key="1">
    <source>
        <dbReference type="ARBA" id="ARBA00004370"/>
    </source>
</evidence>
<dbReference type="OrthoDB" id="4498530at2759"/>
<keyword evidence="2" id="KW-0813">Transport</keyword>
<evidence type="ECO:0000256" key="5">
    <source>
        <dbReference type="ARBA" id="ARBA00023136"/>
    </source>
</evidence>
<evidence type="ECO:0000256" key="3">
    <source>
        <dbReference type="ARBA" id="ARBA00022692"/>
    </source>
</evidence>
<protein>
    <submittedName>
        <fullName evidence="6">MFS general substrate transporter</fullName>
    </submittedName>
</protein>
<comment type="subcellular location">
    <subcellularLocation>
        <location evidence="1">Membrane</location>
    </subcellularLocation>
</comment>
<dbReference type="GO" id="GO:0022857">
    <property type="term" value="F:transmembrane transporter activity"/>
    <property type="evidence" value="ECO:0007669"/>
    <property type="project" value="InterPro"/>
</dbReference>
<dbReference type="InterPro" id="IPR050814">
    <property type="entry name" value="Myo-inositol_Transporter"/>
</dbReference>
<sequence length="585" mass="64656">MAVQNDNLPQSASPAELPLQELRQEEIECEDNSTVCADGRPQNERQLLLEADELVTQYALDDIRNQIRKAALLIDDPDNLDRVAGLTEEETDALQGKSKKRSCCSRFLFRRWGLPTYLCHVGGVLFSSAELFAMGNFVAYVGKAEISPTRMAIWFGIKFLGFWLALPSNRYLGRRRTLCAAAATMTPASYGANPDAIPALGYIAVSLFAAAVGVFQCTVAPYLAELSPAPNRGAVVSSWILNQTISILFIFNTFTVVSLLGIGIGTLLTTSCLLLVCWFTAESPYTSVGKGNAQEAYETLCRARKYKILAACDLYRILSFTQTSPPKSPFLPSRATLRAAASLAIVVTAQIIPRILIEFMQLHLDLGYSGIILILLITLFVGVRPISLPVLDLLRRRRLVLAAMLVTPVIVFIECIGLQAKSWALVACAHLLLLLPIAVQTLLPVVYAAEVFPLEFRDVGMAVGASLLFASEMAARWLIVRLKVAPTNGEFSGTYYSLTALVCFGAVQIVLTIFVYLVMRETAGQALEDMGAVFETRTRDLVRYRLRIHLPYMFRRYILWKDVDLCPFEMSQYGSKPVRGDDMEA</sequence>
<evidence type="ECO:0000256" key="4">
    <source>
        <dbReference type="ARBA" id="ARBA00022989"/>
    </source>
</evidence>
<dbReference type="PANTHER" id="PTHR48020:SF12">
    <property type="entry name" value="PROTON MYO-INOSITOL COTRANSPORTER"/>
    <property type="match status" value="1"/>
</dbReference>
<evidence type="ECO:0000313" key="6">
    <source>
        <dbReference type="EMBL" id="GFF12186.1"/>
    </source>
</evidence>
<dbReference type="VEuPathDB" id="FungiDB:ATEG_01207"/>
<keyword evidence="4" id="KW-1133">Transmembrane helix</keyword>
<dbReference type="Pfam" id="PF00083">
    <property type="entry name" value="Sugar_tr"/>
    <property type="match status" value="1"/>
</dbReference>
<reference evidence="6 7" key="1">
    <citation type="submission" date="2020-01" db="EMBL/GenBank/DDBJ databases">
        <title>Aspergillus terreus IFO 6365 whole genome shotgun sequence.</title>
        <authorList>
            <person name="Kanamasa S."/>
            <person name="Takahashi H."/>
        </authorList>
    </citation>
    <scope>NUCLEOTIDE SEQUENCE [LARGE SCALE GENOMIC DNA]</scope>
    <source>
        <strain evidence="6 7">IFO 6365</strain>
    </source>
</reference>
<dbReference type="InterPro" id="IPR036259">
    <property type="entry name" value="MFS_trans_sf"/>
</dbReference>
<dbReference type="SUPFAM" id="SSF103473">
    <property type="entry name" value="MFS general substrate transporter"/>
    <property type="match status" value="1"/>
</dbReference>
<dbReference type="AlphaFoldDB" id="A0A5M3YPV1"/>
<dbReference type="InterPro" id="IPR005828">
    <property type="entry name" value="MFS_sugar_transport-like"/>
</dbReference>
<keyword evidence="3" id="KW-0812">Transmembrane</keyword>
<gene>
    <name evidence="6" type="ORF">ATEIFO6365_0001040900</name>
</gene>
<dbReference type="Gene3D" id="1.20.1250.20">
    <property type="entry name" value="MFS general substrate transporter like domains"/>
    <property type="match status" value="2"/>
</dbReference>
<name>A0A5M3YPV1_ASPTE</name>
<dbReference type="GO" id="GO:0016020">
    <property type="term" value="C:membrane"/>
    <property type="evidence" value="ECO:0007669"/>
    <property type="project" value="UniProtKB-SubCell"/>
</dbReference>